<sequence>MESIAEPQSNNNNKAAEEVVKALQPPKQRSDTLLRDTLMNFKFKFAKLEADMLGMRAEMALMEDLAKAQSAENERLKQELGAEISRLKRENDQMARQIRMLRCENAALKDELGVE</sequence>
<feature type="coiled-coil region" evidence="1">
    <location>
        <begin position="59"/>
        <end position="111"/>
    </location>
</feature>
<keyword evidence="1" id="KW-0175">Coiled coil</keyword>
<protein>
    <submittedName>
        <fullName evidence="2">Uncharacterized protein</fullName>
    </submittedName>
</protein>
<keyword evidence="3" id="KW-1185">Reference proteome</keyword>
<evidence type="ECO:0000256" key="1">
    <source>
        <dbReference type="SAM" id="Coils"/>
    </source>
</evidence>
<dbReference type="EMBL" id="CATQJA010002664">
    <property type="protein sequence ID" value="CAJ0582145.1"/>
    <property type="molecule type" value="Genomic_DNA"/>
</dbReference>
<feature type="non-terminal residue" evidence="2">
    <location>
        <position position="115"/>
    </location>
</feature>
<dbReference type="Proteomes" id="UP001177023">
    <property type="component" value="Unassembled WGS sequence"/>
</dbReference>
<comment type="caution">
    <text evidence="2">The sequence shown here is derived from an EMBL/GenBank/DDBJ whole genome shotgun (WGS) entry which is preliminary data.</text>
</comment>
<accession>A0AA36D8Q4</accession>
<organism evidence="2 3">
    <name type="scientific">Mesorhabditis spiculigera</name>
    <dbReference type="NCBI Taxonomy" id="96644"/>
    <lineage>
        <taxon>Eukaryota</taxon>
        <taxon>Metazoa</taxon>
        <taxon>Ecdysozoa</taxon>
        <taxon>Nematoda</taxon>
        <taxon>Chromadorea</taxon>
        <taxon>Rhabditida</taxon>
        <taxon>Rhabditina</taxon>
        <taxon>Rhabditomorpha</taxon>
        <taxon>Rhabditoidea</taxon>
        <taxon>Rhabditidae</taxon>
        <taxon>Mesorhabditinae</taxon>
        <taxon>Mesorhabditis</taxon>
    </lineage>
</organism>
<evidence type="ECO:0000313" key="2">
    <source>
        <dbReference type="EMBL" id="CAJ0582145.1"/>
    </source>
</evidence>
<reference evidence="2" key="1">
    <citation type="submission" date="2023-06" db="EMBL/GenBank/DDBJ databases">
        <authorList>
            <person name="Delattre M."/>
        </authorList>
    </citation>
    <scope>NUCLEOTIDE SEQUENCE</scope>
    <source>
        <strain evidence="2">AF72</strain>
    </source>
</reference>
<evidence type="ECO:0000313" key="3">
    <source>
        <dbReference type="Proteomes" id="UP001177023"/>
    </source>
</evidence>
<dbReference type="AlphaFoldDB" id="A0AA36D8Q4"/>
<proteinExistence type="predicted"/>
<name>A0AA36D8Q4_9BILA</name>
<gene>
    <name evidence="2" type="ORF">MSPICULIGERA_LOCUS20287</name>
</gene>